<keyword evidence="3" id="KW-1185">Reference proteome</keyword>
<dbReference type="OrthoDB" id="3259746at2759"/>
<proteinExistence type="predicted"/>
<dbReference type="AlphaFoldDB" id="A0A8E2DT71"/>
<evidence type="ECO:0000313" key="3">
    <source>
        <dbReference type="Proteomes" id="UP000250043"/>
    </source>
</evidence>
<sequence length="215" mass="20966">MLASLVSVALFSTLAIQGARADFSVDTPTFVQCQSAQVTWDSTNSPPYNLIVVPAADPCGDVVADLGDHNGTSMHWTVALAAGQQVMLSLQDGADDEAWSGAITVQPSDDSSCLPGASSSAVVSSSDAPAASSSAAALSSAASVDPATTLVVAPNNVAPSPSSAAAAVPTSSGAVAVGAANSGILGNSNGALGLPSFSAPLMALSTLAAVFFVSL</sequence>
<organism evidence="2 3">
    <name type="scientific">Obba rivulosa</name>
    <dbReference type="NCBI Taxonomy" id="1052685"/>
    <lineage>
        <taxon>Eukaryota</taxon>
        <taxon>Fungi</taxon>
        <taxon>Dikarya</taxon>
        <taxon>Basidiomycota</taxon>
        <taxon>Agaricomycotina</taxon>
        <taxon>Agaricomycetes</taxon>
        <taxon>Polyporales</taxon>
        <taxon>Gelatoporiaceae</taxon>
        <taxon>Obba</taxon>
    </lineage>
</organism>
<dbReference type="PANTHER" id="PTHR37487">
    <property type="entry name" value="CHROMOSOME 1, WHOLE GENOME SHOTGUN SEQUENCE"/>
    <property type="match status" value="1"/>
</dbReference>
<keyword evidence="1" id="KW-0732">Signal</keyword>
<feature type="signal peptide" evidence="1">
    <location>
        <begin position="1"/>
        <end position="21"/>
    </location>
</feature>
<reference evidence="2 3" key="1">
    <citation type="submission" date="2016-07" db="EMBL/GenBank/DDBJ databases">
        <title>Draft genome of the white-rot fungus Obba rivulosa 3A-2.</title>
        <authorList>
            <consortium name="DOE Joint Genome Institute"/>
            <person name="Miettinen O."/>
            <person name="Riley R."/>
            <person name="Acob R."/>
            <person name="Barry K."/>
            <person name="Cullen D."/>
            <person name="De Vries R."/>
            <person name="Hainaut M."/>
            <person name="Hatakka A."/>
            <person name="Henrissat B."/>
            <person name="Hilden K."/>
            <person name="Kuo R."/>
            <person name="Labutti K."/>
            <person name="Lipzen A."/>
            <person name="Makela M.R."/>
            <person name="Sandor L."/>
            <person name="Spatafora J.W."/>
            <person name="Grigoriev I.V."/>
            <person name="Hibbett D.S."/>
        </authorList>
    </citation>
    <scope>NUCLEOTIDE SEQUENCE [LARGE SCALE GENOMIC DNA]</scope>
    <source>
        <strain evidence="2 3">3A-2</strain>
    </source>
</reference>
<dbReference type="PANTHER" id="PTHR37487:SF3">
    <property type="entry name" value="CLEAVAGE_POLYADENYLATION SPECIFICITY FACTOR A SUBUNIT N-TERMINAL DOMAIN-CONTAINING PROTEIN"/>
    <property type="match status" value="1"/>
</dbReference>
<feature type="chain" id="PRO_5034736599" evidence="1">
    <location>
        <begin position="22"/>
        <end position="215"/>
    </location>
</feature>
<dbReference type="Proteomes" id="UP000250043">
    <property type="component" value="Unassembled WGS sequence"/>
</dbReference>
<evidence type="ECO:0000313" key="2">
    <source>
        <dbReference type="EMBL" id="OCH95353.1"/>
    </source>
</evidence>
<name>A0A8E2DT71_9APHY</name>
<protein>
    <submittedName>
        <fullName evidence="2">Uncharacterized protein</fullName>
    </submittedName>
</protein>
<gene>
    <name evidence="2" type="ORF">OBBRIDRAFT_788233</name>
</gene>
<dbReference type="EMBL" id="KV722336">
    <property type="protein sequence ID" value="OCH95353.1"/>
    <property type="molecule type" value="Genomic_DNA"/>
</dbReference>
<accession>A0A8E2DT71</accession>
<evidence type="ECO:0000256" key="1">
    <source>
        <dbReference type="SAM" id="SignalP"/>
    </source>
</evidence>